<dbReference type="EMBL" id="NOIF01000133">
    <property type="protein sequence ID" value="OZS42675.1"/>
    <property type="molecule type" value="Genomic_DNA"/>
</dbReference>
<organism evidence="1 2">
    <name type="scientific">Photobacterium sanguinicancri</name>
    <dbReference type="NCBI Taxonomy" id="875932"/>
    <lineage>
        <taxon>Bacteria</taxon>
        <taxon>Pseudomonadati</taxon>
        <taxon>Pseudomonadota</taxon>
        <taxon>Gammaproteobacteria</taxon>
        <taxon>Vibrionales</taxon>
        <taxon>Vibrionaceae</taxon>
        <taxon>Photobacterium</taxon>
    </lineage>
</organism>
<keyword evidence="2" id="KW-1185">Reference proteome</keyword>
<comment type="caution">
    <text evidence="1">The sequence shown here is derived from an EMBL/GenBank/DDBJ whole genome shotgun (WGS) entry which is preliminary data.</text>
</comment>
<reference evidence="1 2" key="1">
    <citation type="journal article" date="2016" name="Antonie Van Leeuwenhoek">
        <title>Photobacterium sanguinicancri sp. nov. isolated from marine animals.</title>
        <authorList>
            <person name="Gomez-Gil B."/>
            <person name="Roque A."/>
            <person name="Rotllant G."/>
            <person name="Romalde J.L."/>
            <person name="Doce A."/>
            <person name="Eggermont M."/>
            <person name="Defoirdt T."/>
        </authorList>
    </citation>
    <scope>NUCLEOTIDE SEQUENCE [LARGE SCALE GENOMIC DNA]</scope>
    <source>
        <strain evidence="1 2">CAIM 1827</strain>
    </source>
</reference>
<evidence type="ECO:0000313" key="1">
    <source>
        <dbReference type="EMBL" id="OZS42675.1"/>
    </source>
</evidence>
<protein>
    <submittedName>
        <fullName evidence="1">Response regulator</fullName>
    </submittedName>
</protein>
<evidence type="ECO:0000313" key="2">
    <source>
        <dbReference type="Proteomes" id="UP000215999"/>
    </source>
</evidence>
<name>A0ABX4FVS7_9GAMM</name>
<dbReference type="Proteomes" id="UP000215999">
    <property type="component" value="Unassembled WGS sequence"/>
</dbReference>
<gene>
    <name evidence="1" type="ORF">ASV53_17155</name>
</gene>
<proteinExistence type="predicted"/>
<sequence length="187" mass="21850">MSNVSVAINEHIYNILMDEQFDNFTVLQLRDIYLSCKETTISMVDARKVVYRQILRLLKLGLLEKNEAERPRKPTYTKTALFYEAKLQPRVKITQPEQALSMPDSIKQGVAEKPQNVIQQLEKMLKQYQVDLLASIGESEEYMRLYEALPEMKSHLEMQYHQARERSSKLLGQIKAIKTVKSHYQKS</sequence>
<accession>A0ABX4FVS7</accession>